<dbReference type="Pfam" id="PF05033">
    <property type="entry name" value="Pre-SET"/>
    <property type="match status" value="1"/>
</dbReference>
<reference evidence="10 11" key="1">
    <citation type="journal article" date="2015" name="Fungal Genet. Biol.">
        <title>Evolution of novel wood decay mechanisms in Agaricales revealed by the genome sequences of Fistulina hepatica and Cylindrobasidium torrendii.</title>
        <authorList>
            <person name="Floudas D."/>
            <person name="Held B.W."/>
            <person name="Riley R."/>
            <person name="Nagy L.G."/>
            <person name="Koehler G."/>
            <person name="Ransdell A.S."/>
            <person name="Younus H."/>
            <person name="Chow J."/>
            <person name="Chiniquy J."/>
            <person name="Lipzen A."/>
            <person name="Tritt A."/>
            <person name="Sun H."/>
            <person name="Haridas S."/>
            <person name="LaButti K."/>
            <person name="Ohm R.A."/>
            <person name="Kues U."/>
            <person name="Blanchette R.A."/>
            <person name="Grigoriev I.V."/>
            <person name="Minto R.E."/>
            <person name="Hibbett D.S."/>
        </authorList>
    </citation>
    <scope>NUCLEOTIDE SEQUENCE [LARGE SCALE GENOMIC DNA]</scope>
    <source>
        <strain evidence="10 11">ATCC 64428</strain>
    </source>
</reference>
<evidence type="ECO:0000256" key="7">
    <source>
        <dbReference type="ARBA" id="ARBA00022833"/>
    </source>
</evidence>
<dbReference type="InterPro" id="IPR007728">
    <property type="entry name" value="Pre-SET_dom"/>
</dbReference>
<evidence type="ECO:0000313" key="10">
    <source>
        <dbReference type="EMBL" id="KIY50204.1"/>
    </source>
</evidence>
<evidence type="ECO:0000256" key="2">
    <source>
        <dbReference type="ARBA" id="ARBA00022454"/>
    </source>
</evidence>
<dbReference type="Pfam" id="PF00856">
    <property type="entry name" value="SET"/>
    <property type="match status" value="1"/>
</dbReference>
<comment type="subcellular location">
    <subcellularLocation>
        <location evidence="1">Chromosome</location>
    </subcellularLocation>
</comment>
<dbReference type="InterPro" id="IPR050973">
    <property type="entry name" value="H3K9_Histone-Lys_N-MTase"/>
</dbReference>
<dbReference type="EMBL" id="KN881676">
    <property type="protein sequence ID" value="KIY50204.1"/>
    <property type="molecule type" value="Genomic_DNA"/>
</dbReference>
<keyword evidence="5" id="KW-0949">S-adenosyl-L-methionine</keyword>
<dbReference type="GO" id="GO:0042054">
    <property type="term" value="F:histone methyltransferase activity"/>
    <property type="evidence" value="ECO:0007669"/>
    <property type="project" value="InterPro"/>
</dbReference>
<accession>A0A0D7AGC1</accession>
<dbReference type="AlphaFoldDB" id="A0A0D7AGC1"/>
<dbReference type="PANTHER" id="PTHR46223:SF3">
    <property type="entry name" value="HISTONE-LYSINE N-METHYLTRANSFERASE SET-23"/>
    <property type="match status" value="1"/>
</dbReference>
<dbReference type="OrthoDB" id="308383at2759"/>
<keyword evidence="4" id="KW-0808">Transferase</keyword>
<dbReference type="Gene3D" id="2.170.270.10">
    <property type="entry name" value="SET domain"/>
    <property type="match status" value="1"/>
</dbReference>
<keyword evidence="2" id="KW-0158">Chromosome</keyword>
<evidence type="ECO:0000256" key="1">
    <source>
        <dbReference type="ARBA" id="ARBA00004286"/>
    </source>
</evidence>
<dbReference type="SUPFAM" id="SSF82199">
    <property type="entry name" value="SET domain"/>
    <property type="match status" value="1"/>
</dbReference>
<dbReference type="GO" id="GO:0032259">
    <property type="term" value="P:methylation"/>
    <property type="evidence" value="ECO:0007669"/>
    <property type="project" value="UniProtKB-KW"/>
</dbReference>
<keyword evidence="6" id="KW-0479">Metal-binding</keyword>
<evidence type="ECO:0000313" key="11">
    <source>
        <dbReference type="Proteomes" id="UP000054144"/>
    </source>
</evidence>
<proteinExistence type="predicted"/>
<evidence type="ECO:0000256" key="3">
    <source>
        <dbReference type="ARBA" id="ARBA00022603"/>
    </source>
</evidence>
<keyword evidence="7" id="KW-0862">Zinc</keyword>
<evidence type="ECO:0000256" key="4">
    <source>
        <dbReference type="ARBA" id="ARBA00022679"/>
    </source>
</evidence>
<dbReference type="PANTHER" id="PTHR46223">
    <property type="entry name" value="HISTONE-LYSINE N-METHYLTRANSFERASE SUV39H"/>
    <property type="match status" value="1"/>
</dbReference>
<feature type="domain" description="Pre-SET" evidence="9">
    <location>
        <begin position="91"/>
        <end position="166"/>
    </location>
</feature>
<evidence type="ECO:0000256" key="5">
    <source>
        <dbReference type="ARBA" id="ARBA00022691"/>
    </source>
</evidence>
<evidence type="ECO:0000259" key="9">
    <source>
        <dbReference type="PROSITE" id="PS50867"/>
    </source>
</evidence>
<organism evidence="10 11">
    <name type="scientific">Fistulina hepatica ATCC 64428</name>
    <dbReference type="NCBI Taxonomy" id="1128425"/>
    <lineage>
        <taxon>Eukaryota</taxon>
        <taxon>Fungi</taxon>
        <taxon>Dikarya</taxon>
        <taxon>Basidiomycota</taxon>
        <taxon>Agaricomycotina</taxon>
        <taxon>Agaricomycetes</taxon>
        <taxon>Agaricomycetidae</taxon>
        <taxon>Agaricales</taxon>
        <taxon>Fistulinaceae</taxon>
        <taxon>Fistulina</taxon>
    </lineage>
</organism>
<dbReference type="Proteomes" id="UP000054144">
    <property type="component" value="Unassembled WGS sequence"/>
</dbReference>
<sequence length="352" mass="40370">MSLPYRLSTEIPTSTQDYINARFDRYGVNLPQMRENFQSYIIASTVNEEPNAPPIRIFNDVDAEATPPWEFHYTNEMFHSPDVPPPVRSKVYCDCEGKCGSNAKSKCACLKRQEEWTKASGGDFKREKGFVYDAFGRVRFAYVPIFECNDLCGCDEECRNRVVQHGRKVQVNIRKTLKKGWGVFNGDNTIHSGTFIGIYSGELITDAEGERRGQKYYKRTYLFDLDCYHLRPLVNRPGEPPKRLSREELQRLDDEWTPKYTVDAFHAGNFTRFLNHSCDPNCNMTAVYINEGNVDKPLLVVFSSREIYPGEELCFSYSGPVDESPQVKDGKETRLSDEIYMVCECGAFNCKG</sequence>
<dbReference type="SMART" id="SM00317">
    <property type="entry name" value="SET"/>
    <property type="match status" value="1"/>
</dbReference>
<protein>
    <submittedName>
        <fullName evidence="10">SET domain-containing protein</fullName>
    </submittedName>
</protein>
<evidence type="ECO:0000259" key="8">
    <source>
        <dbReference type="PROSITE" id="PS50280"/>
    </source>
</evidence>
<dbReference type="GO" id="GO:0005694">
    <property type="term" value="C:chromosome"/>
    <property type="evidence" value="ECO:0007669"/>
    <property type="project" value="UniProtKB-SubCell"/>
</dbReference>
<evidence type="ECO:0000256" key="6">
    <source>
        <dbReference type="ARBA" id="ARBA00022723"/>
    </source>
</evidence>
<keyword evidence="3" id="KW-0489">Methyltransferase</keyword>
<dbReference type="PROSITE" id="PS50867">
    <property type="entry name" value="PRE_SET"/>
    <property type="match status" value="1"/>
</dbReference>
<gene>
    <name evidence="10" type="ORF">FISHEDRAFT_39552</name>
</gene>
<dbReference type="GO" id="GO:0005634">
    <property type="term" value="C:nucleus"/>
    <property type="evidence" value="ECO:0007669"/>
    <property type="project" value="InterPro"/>
</dbReference>
<feature type="domain" description="SET" evidence="8">
    <location>
        <begin position="169"/>
        <end position="318"/>
    </location>
</feature>
<dbReference type="InterPro" id="IPR001214">
    <property type="entry name" value="SET_dom"/>
</dbReference>
<dbReference type="InterPro" id="IPR046341">
    <property type="entry name" value="SET_dom_sf"/>
</dbReference>
<keyword evidence="11" id="KW-1185">Reference proteome</keyword>
<dbReference type="GO" id="GO:0008270">
    <property type="term" value="F:zinc ion binding"/>
    <property type="evidence" value="ECO:0007669"/>
    <property type="project" value="InterPro"/>
</dbReference>
<name>A0A0D7AGC1_9AGAR</name>
<dbReference type="PROSITE" id="PS50280">
    <property type="entry name" value="SET"/>
    <property type="match status" value="1"/>
</dbReference>
<dbReference type="SMART" id="SM00468">
    <property type="entry name" value="PreSET"/>
    <property type="match status" value="1"/>
</dbReference>